<dbReference type="GO" id="GO:0006633">
    <property type="term" value="P:fatty acid biosynthetic process"/>
    <property type="evidence" value="ECO:0007669"/>
    <property type="project" value="TreeGrafter"/>
</dbReference>
<sequence length="193" mass="20413">MHVDIASQASVKCLFARMRDSLKLPPASIVVCCAGVKGIERFVDMEVDDFDRVVSVNLRGTFLTMQAATREMLARGVQRGSVVTVSSIVAATGLQRQCAYAASKAAIVALTKTAALELAAHGIRCNAVLPGLTETAMTADVSDEIRASVIARTPLGRMARPEEIASTIRFLCNDAESSFITGAALEVTGGLHM</sequence>
<comment type="similarity">
    <text evidence="2">Belongs to the short-chain dehydrogenases/reductases (SDR) family.</text>
</comment>
<dbReference type="PANTHER" id="PTHR42760:SF83">
    <property type="entry name" value="(3R)-3-HYDROXYACYL-COA DEHYDROGENASE"/>
    <property type="match status" value="1"/>
</dbReference>
<reference evidence="4 5" key="1">
    <citation type="journal article" date="2020" name="Cell">
        <title>Large-Scale Comparative Analyses of Tick Genomes Elucidate Their Genetic Diversity and Vector Capacities.</title>
        <authorList>
            <consortium name="Tick Genome and Microbiome Consortium (TIGMIC)"/>
            <person name="Jia N."/>
            <person name="Wang J."/>
            <person name="Shi W."/>
            <person name="Du L."/>
            <person name="Sun Y."/>
            <person name="Zhan W."/>
            <person name="Jiang J.F."/>
            <person name="Wang Q."/>
            <person name="Zhang B."/>
            <person name="Ji P."/>
            <person name="Bell-Sakyi L."/>
            <person name="Cui X.M."/>
            <person name="Yuan T.T."/>
            <person name="Jiang B.G."/>
            <person name="Yang W.F."/>
            <person name="Lam T.T."/>
            <person name="Chang Q.C."/>
            <person name="Ding S.J."/>
            <person name="Wang X.J."/>
            <person name="Zhu J.G."/>
            <person name="Ruan X.D."/>
            <person name="Zhao L."/>
            <person name="Wei J.T."/>
            <person name="Ye R.Z."/>
            <person name="Que T.C."/>
            <person name="Du C.H."/>
            <person name="Zhou Y.H."/>
            <person name="Cheng J.X."/>
            <person name="Dai P.F."/>
            <person name="Guo W.B."/>
            <person name="Han X.H."/>
            <person name="Huang E.J."/>
            <person name="Li L.F."/>
            <person name="Wei W."/>
            <person name="Gao Y.C."/>
            <person name="Liu J.Z."/>
            <person name="Shao H.Z."/>
            <person name="Wang X."/>
            <person name="Wang C.C."/>
            <person name="Yang T.C."/>
            <person name="Huo Q.B."/>
            <person name="Li W."/>
            <person name="Chen H.Y."/>
            <person name="Chen S.E."/>
            <person name="Zhou L.G."/>
            <person name="Ni X.B."/>
            <person name="Tian J.H."/>
            <person name="Sheng Y."/>
            <person name="Liu T."/>
            <person name="Pan Y.S."/>
            <person name="Xia L.Y."/>
            <person name="Li J."/>
            <person name="Zhao F."/>
            <person name="Cao W.C."/>
        </authorList>
    </citation>
    <scope>NUCLEOTIDE SEQUENCE [LARGE SCALE GENOMIC DNA]</scope>
    <source>
        <strain evidence="4">HaeL-2018</strain>
    </source>
</reference>
<dbReference type="PROSITE" id="PS00061">
    <property type="entry name" value="ADH_SHORT"/>
    <property type="match status" value="1"/>
</dbReference>
<dbReference type="Gene3D" id="3.40.50.720">
    <property type="entry name" value="NAD(P)-binding Rossmann-like Domain"/>
    <property type="match status" value="1"/>
</dbReference>
<comment type="pathway">
    <text evidence="1">Lipid metabolism; fatty acid biosynthesis.</text>
</comment>
<dbReference type="SUPFAM" id="SSF51735">
    <property type="entry name" value="NAD(P)-binding Rossmann-fold domains"/>
    <property type="match status" value="1"/>
</dbReference>
<dbReference type="InterPro" id="IPR020904">
    <property type="entry name" value="Sc_DH/Rdtase_CS"/>
</dbReference>
<dbReference type="OrthoDB" id="8123394at2759"/>
<dbReference type="EMBL" id="JABSTR010000005">
    <property type="protein sequence ID" value="KAH9370479.1"/>
    <property type="molecule type" value="Genomic_DNA"/>
</dbReference>
<dbReference type="Proteomes" id="UP000821853">
    <property type="component" value="Chromosome 3"/>
</dbReference>
<evidence type="ECO:0000313" key="4">
    <source>
        <dbReference type="EMBL" id="KAH9370479.1"/>
    </source>
</evidence>
<dbReference type="GO" id="GO:0048038">
    <property type="term" value="F:quinone binding"/>
    <property type="evidence" value="ECO:0007669"/>
    <property type="project" value="TreeGrafter"/>
</dbReference>
<dbReference type="PRINTS" id="PR00080">
    <property type="entry name" value="SDRFAMILY"/>
</dbReference>
<dbReference type="PANTHER" id="PTHR42760">
    <property type="entry name" value="SHORT-CHAIN DEHYDROGENASES/REDUCTASES FAMILY MEMBER"/>
    <property type="match status" value="1"/>
</dbReference>
<accession>A0A9J6G6D9</accession>
<dbReference type="OMA" id="CHMTAPF"/>
<gene>
    <name evidence="4" type="ORF">HPB48_020561</name>
</gene>
<evidence type="ECO:0000313" key="5">
    <source>
        <dbReference type="Proteomes" id="UP000821853"/>
    </source>
</evidence>
<dbReference type="AlphaFoldDB" id="A0A9J6G6D9"/>
<proteinExistence type="inferred from homology"/>
<dbReference type="VEuPathDB" id="VectorBase:HLOH_054071"/>
<dbReference type="InterPro" id="IPR036291">
    <property type="entry name" value="NAD(P)-bd_dom_sf"/>
</dbReference>
<protein>
    <submittedName>
        <fullName evidence="4">Uncharacterized protein</fullName>
    </submittedName>
</protein>
<dbReference type="InterPro" id="IPR002347">
    <property type="entry name" value="SDR_fam"/>
</dbReference>
<keyword evidence="3" id="KW-0560">Oxidoreductase</keyword>
<evidence type="ECO:0000256" key="1">
    <source>
        <dbReference type="ARBA" id="ARBA00005194"/>
    </source>
</evidence>
<evidence type="ECO:0000256" key="2">
    <source>
        <dbReference type="ARBA" id="ARBA00006484"/>
    </source>
</evidence>
<organism evidence="4 5">
    <name type="scientific">Haemaphysalis longicornis</name>
    <name type="common">Bush tick</name>
    <dbReference type="NCBI Taxonomy" id="44386"/>
    <lineage>
        <taxon>Eukaryota</taxon>
        <taxon>Metazoa</taxon>
        <taxon>Ecdysozoa</taxon>
        <taxon>Arthropoda</taxon>
        <taxon>Chelicerata</taxon>
        <taxon>Arachnida</taxon>
        <taxon>Acari</taxon>
        <taxon>Parasitiformes</taxon>
        <taxon>Ixodida</taxon>
        <taxon>Ixodoidea</taxon>
        <taxon>Ixodidae</taxon>
        <taxon>Haemaphysalinae</taxon>
        <taxon>Haemaphysalis</taxon>
    </lineage>
</organism>
<evidence type="ECO:0000256" key="3">
    <source>
        <dbReference type="ARBA" id="ARBA00023002"/>
    </source>
</evidence>
<keyword evidence="5" id="KW-1185">Reference proteome</keyword>
<comment type="caution">
    <text evidence="4">The sequence shown here is derived from an EMBL/GenBank/DDBJ whole genome shotgun (WGS) entry which is preliminary data.</text>
</comment>
<dbReference type="Pfam" id="PF13561">
    <property type="entry name" value="adh_short_C2"/>
    <property type="match status" value="1"/>
</dbReference>
<dbReference type="PRINTS" id="PR00081">
    <property type="entry name" value="GDHRDH"/>
</dbReference>
<dbReference type="GO" id="GO:0016616">
    <property type="term" value="F:oxidoreductase activity, acting on the CH-OH group of donors, NAD or NADP as acceptor"/>
    <property type="evidence" value="ECO:0007669"/>
    <property type="project" value="TreeGrafter"/>
</dbReference>
<name>A0A9J6G6D9_HAELO</name>